<sequence length="545" mass="60798">MEQLLNVENEWDREVESEVVEGPFCLIEEWEVAQALKHTKSGKAAVPSGVVSEMMKASAGVSGKGDPLECGSFRAIKLLEQAMKVWERVLEVHLRMQVEIDEMQFGFMPGRGTTDAIFIVRQLQEKFLAKKKKLYLGFVDLEKAFDRVPREVVRWALRKRGVEEWLVRAVMMLYTGASTVARTGAGDSRSFEVKVGVHQGSVLSPLLFATVMDVVSSETRGGLPWELLYADDLVLIAETREQLHAKMAAWRVCLASKGLKINAGKTKVMVSRVSGGPMTSSGAWPCGVCGKGVAANSIQCTTCRKWVHRRCSGLKGSLQAASATFVCKRCRGDGLRPEEREAGLEVCGDTYEVVESFCYLGDMLGAEGGADAAVTSRVRSGWKKFRELAPFLTSKAPPLKMKGQVYTACVRSSMVYGCETWPTRVGHIQQMERAEMRMIRWMCGVSLADRLSSEELRRRVGVEGIGIVLRRHRLRWFGHVERKEDVNWVKRCTNVIVGGPTPVGRPRKTWQSSVSDDMRLLGVNARDATDRAKVLRKVATLERWF</sequence>
<keyword evidence="2" id="KW-0863">Zinc-finger</keyword>
<dbReference type="GeneID" id="119731411"/>
<dbReference type="InterPro" id="IPR019787">
    <property type="entry name" value="Znf_PHD-finger"/>
</dbReference>
<protein>
    <recommendedName>
        <fullName evidence="4">Reverse transcriptase domain-containing protein</fullName>
    </recommendedName>
</protein>
<dbReference type="OrthoDB" id="1293503at2759"/>
<dbReference type="PANTHER" id="PTHR47027">
    <property type="entry name" value="REVERSE TRANSCRIPTASE DOMAIN-CONTAINING PROTEIN"/>
    <property type="match status" value="1"/>
</dbReference>
<dbReference type="AlphaFoldDB" id="A0A914AAV9"/>
<keyword evidence="6" id="KW-1185">Reference proteome</keyword>
<dbReference type="InterPro" id="IPR043128">
    <property type="entry name" value="Rev_trsase/Diguanyl_cyclase"/>
</dbReference>
<proteinExistence type="predicted"/>
<dbReference type="OMA" id="MKIMASC"/>
<name>A0A914AAV9_PATMI</name>
<feature type="domain" description="Reverse transcriptase" evidence="4">
    <location>
        <begin position="35"/>
        <end position="293"/>
    </location>
</feature>
<organism evidence="5 6">
    <name type="scientific">Patiria miniata</name>
    <name type="common">Bat star</name>
    <name type="synonym">Asterina miniata</name>
    <dbReference type="NCBI Taxonomy" id="46514"/>
    <lineage>
        <taxon>Eukaryota</taxon>
        <taxon>Metazoa</taxon>
        <taxon>Echinodermata</taxon>
        <taxon>Eleutherozoa</taxon>
        <taxon>Asterozoa</taxon>
        <taxon>Asteroidea</taxon>
        <taxon>Valvatacea</taxon>
        <taxon>Valvatida</taxon>
        <taxon>Asterinidae</taxon>
        <taxon>Patiria</taxon>
    </lineage>
</organism>
<dbReference type="CDD" id="cd15489">
    <property type="entry name" value="PHD_SF"/>
    <property type="match status" value="1"/>
</dbReference>
<evidence type="ECO:0000256" key="3">
    <source>
        <dbReference type="ARBA" id="ARBA00022833"/>
    </source>
</evidence>
<dbReference type="PANTHER" id="PTHR47027:SF28">
    <property type="entry name" value="ENDONUCLEASE-REVERSE TRANSCRIPTASE"/>
    <property type="match status" value="1"/>
</dbReference>
<dbReference type="Gene3D" id="3.30.40.10">
    <property type="entry name" value="Zinc/RING finger domain, C3HC4 (zinc finger)"/>
    <property type="match status" value="1"/>
</dbReference>
<dbReference type="PROSITE" id="PS50878">
    <property type="entry name" value="RT_POL"/>
    <property type="match status" value="1"/>
</dbReference>
<dbReference type="Gene3D" id="3.30.70.270">
    <property type="match status" value="1"/>
</dbReference>
<evidence type="ECO:0000256" key="2">
    <source>
        <dbReference type="ARBA" id="ARBA00022771"/>
    </source>
</evidence>
<dbReference type="SMART" id="SM00249">
    <property type="entry name" value="PHD"/>
    <property type="match status" value="1"/>
</dbReference>
<keyword evidence="1" id="KW-0479">Metal-binding</keyword>
<dbReference type="InterPro" id="IPR043502">
    <property type="entry name" value="DNA/RNA_pol_sf"/>
</dbReference>
<dbReference type="CDD" id="cd01650">
    <property type="entry name" value="RT_nLTR_like"/>
    <property type="match status" value="1"/>
</dbReference>
<dbReference type="InterPro" id="IPR019786">
    <property type="entry name" value="Zinc_finger_PHD-type_CS"/>
</dbReference>
<dbReference type="RefSeq" id="XP_038060509.1">
    <property type="nucleotide sequence ID" value="XM_038204581.1"/>
</dbReference>
<dbReference type="InterPro" id="IPR000477">
    <property type="entry name" value="RT_dom"/>
</dbReference>
<keyword evidence="3" id="KW-0862">Zinc</keyword>
<dbReference type="SUPFAM" id="SSF56672">
    <property type="entry name" value="DNA/RNA polymerases"/>
    <property type="match status" value="1"/>
</dbReference>
<dbReference type="Pfam" id="PF00628">
    <property type="entry name" value="PHD"/>
    <property type="match status" value="1"/>
</dbReference>
<dbReference type="EnsemblMetazoa" id="XM_038204581.1">
    <property type="protein sequence ID" value="XP_038060509.1"/>
    <property type="gene ID" value="LOC119731411"/>
</dbReference>
<dbReference type="Pfam" id="PF00078">
    <property type="entry name" value="RVT_1"/>
    <property type="match status" value="1"/>
</dbReference>
<dbReference type="Proteomes" id="UP000887568">
    <property type="component" value="Unplaced"/>
</dbReference>
<accession>A0A914AAV9</accession>
<dbReference type="PROSITE" id="PS01359">
    <property type="entry name" value="ZF_PHD_1"/>
    <property type="match status" value="1"/>
</dbReference>
<dbReference type="InterPro" id="IPR001965">
    <property type="entry name" value="Znf_PHD"/>
</dbReference>
<dbReference type="InterPro" id="IPR011011">
    <property type="entry name" value="Znf_FYVE_PHD"/>
</dbReference>
<reference evidence="5" key="1">
    <citation type="submission" date="2022-11" db="UniProtKB">
        <authorList>
            <consortium name="EnsemblMetazoa"/>
        </authorList>
    </citation>
    <scope>IDENTIFICATION</scope>
</reference>
<evidence type="ECO:0000259" key="4">
    <source>
        <dbReference type="PROSITE" id="PS50878"/>
    </source>
</evidence>
<evidence type="ECO:0000313" key="6">
    <source>
        <dbReference type="Proteomes" id="UP000887568"/>
    </source>
</evidence>
<evidence type="ECO:0000313" key="5">
    <source>
        <dbReference type="EnsemblMetazoa" id="XP_038060509.1"/>
    </source>
</evidence>
<dbReference type="GO" id="GO:0008270">
    <property type="term" value="F:zinc ion binding"/>
    <property type="evidence" value="ECO:0007669"/>
    <property type="project" value="UniProtKB-KW"/>
</dbReference>
<dbReference type="SUPFAM" id="SSF57903">
    <property type="entry name" value="FYVE/PHD zinc finger"/>
    <property type="match status" value="1"/>
</dbReference>
<dbReference type="InterPro" id="IPR013083">
    <property type="entry name" value="Znf_RING/FYVE/PHD"/>
</dbReference>
<evidence type="ECO:0000256" key="1">
    <source>
        <dbReference type="ARBA" id="ARBA00022723"/>
    </source>
</evidence>